<evidence type="ECO:0000256" key="8">
    <source>
        <dbReference type="HAMAP-Rule" id="MF_00137"/>
    </source>
</evidence>
<evidence type="ECO:0000256" key="1">
    <source>
        <dbReference type="ARBA" id="ARBA00004672"/>
    </source>
</evidence>
<comment type="similarity">
    <text evidence="2 8">Belongs to the SAICAR synthetase family.</text>
</comment>
<name>A0A542Z800_9MICO</name>
<evidence type="ECO:0000259" key="9">
    <source>
        <dbReference type="Pfam" id="PF01259"/>
    </source>
</evidence>
<dbReference type="SUPFAM" id="SSF56104">
    <property type="entry name" value="SAICAR synthase-like"/>
    <property type="match status" value="1"/>
</dbReference>
<proteinExistence type="inferred from homology"/>
<evidence type="ECO:0000313" key="11">
    <source>
        <dbReference type="Proteomes" id="UP000319514"/>
    </source>
</evidence>
<protein>
    <recommendedName>
        <fullName evidence="8">Phosphoribosylaminoimidazole-succinocarboxamide synthase</fullName>
        <ecNumber evidence="8">6.3.2.6</ecNumber>
    </recommendedName>
    <alternativeName>
        <fullName evidence="8">SAICAR synthetase</fullName>
    </alternativeName>
</protein>
<dbReference type="HAMAP" id="MF_00137">
    <property type="entry name" value="SAICAR_synth"/>
    <property type="match status" value="1"/>
</dbReference>
<keyword evidence="6 8" id="KW-0067">ATP-binding</keyword>
<comment type="caution">
    <text evidence="10">The sequence shown here is derived from an EMBL/GenBank/DDBJ whole genome shotgun (WGS) entry which is preliminary data.</text>
</comment>
<dbReference type="InterPro" id="IPR001636">
    <property type="entry name" value="SAICAR_synth"/>
</dbReference>
<evidence type="ECO:0000313" key="10">
    <source>
        <dbReference type="EMBL" id="TQL56473.1"/>
    </source>
</evidence>
<dbReference type="GO" id="GO:0005737">
    <property type="term" value="C:cytoplasm"/>
    <property type="evidence" value="ECO:0007669"/>
    <property type="project" value="TreeGrafter"/>
</dbReference>
<dbReference type="Pfam" id="PF01259">
    <property type="entry name" value="SAICAR_synt"/>
    <property type="match status" value="1"/>
</dbReference>
<dbReference type="OrthoDB" id="9801549at2"/>
<dbReference type="InterPro" id="IPR028923">
    <property type="entry name" value="SAICAR_synt/ADE2_N"/>
</dbReference>
<gene>
    <name evidence="8" type="primary">purC</name>
    <name evidence="10" type="ORF">FB474_4090</name>
</gene>
<feature type="domain" description="SAICAR synthetase/ADE2 N-terminal" evidence="9">
    <location>
        <begin position="18"/>
        <end position="277"/>
    </location>
</feature>
<dbReference type="PANTHER" id="PTHR43700:SF1">
    <property type="entry name" value="PHOSPHORIBOSYLAMINOIMIDAZOLE-SUCCINOCARBOXAMIDE SYNTHASE"/>
    <property type="match status" value="1"/>
</dbReference>
<dbReference type="GO" id="GO:0006189">
    <property type="term" value="P:'de novo' IMP biosynthetic process"/>
    <property type="evidence" value="ECO:0007669"/>
    <property type="project" value="UniProtKB-UniRule"/>
</dbReference>
<dbReference type="EMBL" id="VFOQ01000003">
    <property type="protein sequence ID" value="TQL56473.1"/>
    <property type="molecule type" value="Genomic_DNA"/>
</dbReference>
<dbReference type="GO" id="GO:0004639">
    <property type="term" value="F:phosphoribosylaminoimidazolesuccinocarboxamide synthase activity"/>
    <property type="evidence" value="ECO:0007669"/>
    <property type="project" value="UniProtKB-UniRule"/>
</dbReference>
<dbReference type="NCBIfam" id="TIGR00081">
    <property type="entry name" value="purC"/>
    <property type="match status" value="1"/>
</dbReference>
<organism evidence="10 11">
    <name type="scientific">Oryzihumus leptocrescens</name>
    <dbReference type="NCBI Taxonomy" id="297536"/>
    <lineage>
        <taxon>Bacteria</taxon>
        <taxon>Bacillati</taxon>
        <taxon>Actinomycetota</taxon>
        <taxon>Actinomycetes</taxon>
        <taxon>Micrococcales</taxon>
        <taxon>Intrasporangiaceae</taxon>
        <taxon>Oryzihumus</taxon>
    </lineage>
</organism>
<dbReference type="AlphaFoldDB" id="A0A542Z800"/>
<dbReference type="PANTHER" id="PTHR43700">
    <property type="entry name" value="PHOSPHORIBOSYLAMINOIMIDAZOLE-SUCCINOCARBOXAMIDE SYNTHASE"/>
    <property type="match status" value="1"/>
</dbReference>
<comment type="catalytic activity">
    <reaction evidence="7 8">
        <text>5-amino-1-(5-phospho-D-ribosyl)imidazole-4-carboxylate + L-aspartate + ATP = (2S)-2-[5-amino-1-(5-phospho-beta-D-ribosyl)imidazole-4-carboxamido]succinate + ADP + phosphate + 2 H(+)</text>
        <dbReference type="Rhea" id="RHEA:22628"/>
        <dbReference type="ChEBI" id="CHEBI:15378"/>
        <dbReference type="ChEBI" id="CHEBI:29991"/>
        <dbReference type="ChEBI" id="CHEBI:30616"/>
        <dbReference type="ChEBI" id="CHEBI:43474"/>
        <dbReference type="ChEBI" id="CHEBI:58443"/>
        <dbReference type="ChEBI" id="CHEBI:77657"/>
        <dbReference type="ChEBI" id="CHEBI:456216"/>
        <dbReference type="EC" id="6.3.2.6"/>
    </reaction>
</comment>
<dbReference type="RefSeq" id="WP_141790664.1">
    <property type="nucleotide sequence ID" value="NZ_BAAAKX010000011.1"/>
</dbReference>
<dbReference type="CDD" id="cd01414">
    <property type="entry name" value="SAICAR_synt_Sc"/>
    <property type="match status" value="1"/>
</dbReference>
<dbReference type="Gene3D" id="3.30.470.20">
    <property type="entry name" value="ATP-grasp fold, B domain"/>
    <property type="match status" value="1"/>
</dbReference>
<evidence type="ECO:0000256" key="3">
    <source>
        <dbReference type="ARBA" id="ARBA00022598"/>
    </source>
</evidence>
<evidence type="ECO:0000256" key="5">
    <source>
        <dbReference type="ARBA" id="ARBA00022755"/>
    </source>
</evidence>
<dbReference type="UniPathway" id="UPA00074">
    <property type="reaction ID" value="UER00131"/>
</dbReference>
<accession>A0A542Z800</accession>
<evidence type="ECO:0000256" key="2">
    <source>
        <dbReference type="ARBA" id="ARBA00010190"/>
    </source>
</evidence>
<evidence type="ECO:0000256" key="7">
    <source>
        <dbReference type="ARBA" id="ARBA00048475"/>
    </source>
</evidence>
<evidence type="ECO:0000256" key="4">
    <source>
        <dbReference type="ARBA" id="ARBA00022741"/>
    </source>
</evidence>
<dbReference type="NCBIfam" id="NF010568">
    <property type="entry name" value="PRK13961.1"/>
    <property type="match status" value="1"/>
</dbReference>
<comment type="pathway">
    <text evidence="1 8">Purine metabolism; IMP biosynthesis via de novo pathway; 5-amino-1-(5-phospho-D-ribosyl)imidazole-4-carboxamide from 5-amino-1-(5-phospho-D-ribosyl)imidazole-4-carboxylate: step 1/2.</text>
</comment>
<dbReference type="GO" id="GO:0005524">
    <property type="term" value="F:ATP binding"/>
    <property type="evidence" value="ECO:0007669"/>
    <property type="project" value="UniProtKB-KW"/>
</dbReference>
<sequence length="310" mass="33507">MTSVVPTSPPALPGFAHVYSGKVRELYAPVDPGTGEAREDQLLLVASDRISAYDFILDTEIPDKGAVLTQLSLWWFEQLADILPNHVISTDVPAAVAGRAVLVRRLQMVPVECIGRAYLTGSGLAEYRQTSSVCGVPLPAGLEDGSKLPEPIFTPTTKAPVGEHDQPMTYAQVEAELGADLASRVRDLTTAILARGNAVAAERGILLADTKVEFGLDPAAADEHGRPGIVLADEVLTPDSSRFWPADQWQPGRAQPSYDKQFVRDWLTSPASGWDRHSGEAPPPLPEAIVEQTRTKYVEAYEALTGRRFG</sequence>
<reference evidence="10 11" key="1">
    <citation type="submission" date="2019-06" db="EMBL/GenBank/DDBJ databases">
        <title>Sequencing the genomes of 1000 actinobacteria strains.</title>
        <authorList>
            <person name="Klenk H.-P."/>
        </authorList>
    </citation>
    <scope>NUCLEOTIDE SEQUENCE [LARGE SCALE GENOMIC DNA]</scope>
    <source>
        <strain evidence="10 11">DSM 18082</strain>
    </source>
</reference>
<keyword evidence="11" id="KW-1185">Reference proteome</keyword>
<dbReference type="EC" id="6.3.2.6" evidence="8"/>
<keyword evidence="5 8" id="KW-0658">Purine biosynthesis</keyword>
<dbReference type="Proteomes" id="UP000319514">
    <property type="component" value="Unassembled WGS sequence"/>
</dbReference>
<keyword evidence="3 8" id="KW-0436">Ligase</keyword>
<dbReference type="Gene3D" id="3.30.200.20">
    <property type="entry name" value="Phosphorylase Kinase, domain 1"/>
    <property type="match status" value="1"/>
</dbReference>
<keyword evidence="4 8" id="KW-0547">Nucleotide-binding</keyword>
<evidence type="ECO:0000256" key="6">
    <source>
        <dbReference type="ARBA" id="ARBA00022840"/>
    </source>
</evidence>